<dbReference type="Proteomes" id="UP001056778">
    <property type="component" value="Chromosome 3"/>
</dbReference>
<evidence type="ECO:0000313" key="1">
    <source>
        <dbReference type="EMBL" id="KAI4465008.1"/>
    </source>
</evidence>
<name>A0ACB9TDR5_HOLOL</name>
<keyword evidence="2" id="KW-1185">Reference proteome</keyword>
<evidence type="ECO:0000313" key="2">
    <source>
        <dbReference type="Proteomes" id="UP001056778"/>
    </source>
</evidence>
<sequence length="269" mass="31259">MTTVIRVKRCLSEDPVDALVVNCKRAKTDSEENKILIYQRSTTLNNEDNNVSKHVKQFTKCKIENNYKSHNTNIYSKIKLENQQGLKSSRYKIVNLHRPLDTDEDTAAKLPEANITVVDIEATDETTIKEEKSYVYDLYYSDSACLPEIDIKELISVYPLSNDLVYPNECEQNIDTDDSDSNDENNWRNDYPDETDVESITEEDMMNAMHRMDLNEEHELSSDDEDEKFVYSVNEDDVTRFGKMYAKFKAKATEVDSDHSTDDNEYKDY</sequence>
<proteinExistence type="predicted"/>
<gene>
    <name evidence="1" type="ORF">MML48_3g00018030</name>
</gene>
<reference evidence="1" key="1">
    <citation type="submission" date="2022-04" db="EMBL/GenBank/DDBJ databases">
        <title>Chromosome-scale genome assembly of Holotrichia oblita Faldermann.</title>
        <authorList>
            <person name="Rongchong L."/>
        </authorList>
    </citation>
    <scope>NUCLEOTIDE SEQUENCE</scope>
    <source>
        <strain evidence="1">81SQS9</strain>
    </source>
</reference>
<protein>
    <submittedName>
        <fullName evidence="1">Rna polymerase ii nuclear localization protein slc7a6os-related</fullName>
    </submittedName>
</protein>
<dbReference type="EMBL" id="CM043017">
    <property type="protein sequence ID" value="KAI4465008.1"/>
    <property type="molecule type" value="Genomic_DNA"/>
</dbReference>
<accession>A0ACB9TDR5</accession>
<comment type="caution">
    <text evidence="1">The sequence shown here is derived from an EMBL/GenBank/DDBJ whole genome shotgun (WGS) entry which is preliminary data.</text>
</comment>
<organism evidence="1 2">
    <name type="scientific">Holotrichia oblita</name>
    <name type="common">Chafer beetle</name>
    <dbReference type="NCBI Taxonomy" id="644536"/>
    <lineage>
        <taxon>Eukaryota</taxon>
        <taxon>Metazoa</taxon>
        <taxon>Ecdysozoa</taxon>
        <taxon>Arthropoda</taxon>
        <taxon>Hexapoda</taxon>
        <taxon>Insecta</taxon>
        <taxon>Pterygota</taxon>
        <taxon>Neoptera</taxon>
        <taxon>Endopterygota</taxon>
        <taxon>Coleoptera</taxon>
        <taxon>Polyphaga</taxon>
        <taxon>Scarabaeiformia</taxon>
        <taxon>Scarabaeidae</taxon>
        <taxon>Melolonthinae</taxon>
        <taxon>Holotrichia</taxon>
    </lineage>
</organism>